<dbReference type="InterPro" id="IPR044730">
    <property type="entry name" value="RNase_H-like_dom_plant"/>
</dbReference>
<gene>
    <name evidence="2" type="ORF">MA16_Dca024753</name>
</gene>
<evidence type="ECO:0000259" key="1">
    <source>
        <dbReference type="Pfam" id="PF13456"/>
    </source>
</evidence>
<dbReference type="InterPro" id="IPR012337">
    <property type="entry name" value="RNaseH-like_sf"/>
</dbReference>
<dbReference type="EMBL" id="KZ502900">
    <property type="protein sequence ID" value="PKU70971.1"/>
    <property type="molecule type" value="Genomic_DNA"/>
</dbReference>
<dbReference type="CDD" id="cd06222">
    <property type="entry name" value="RNase_H_like"/>
    <property type="match status" value="1"/>
</dbReference>
<reference evidence="2 3" key="1">
    <citation type="journal article" date="2016" name="Sci. Rep.">
        <title>The Dendrobium catenatum Lindl. genome sequence provides insights into polysaccharide synthase, floral development and adaptive evolution.</title>
        <authorList>
            <person name="Zhang G.Q."/>
            <person name="Xu Q."/>
            <person name="Bian C."/>
            <person name="Tsai W.C."/>
            <person name="Yeh C.M."/>
            <person name="Liu K.W."/>
            <person name="Yoshida K."/>
            <person name="Zhang L.S."/>
            <person name="Chang S.B."/>
            <person name="Chen F."/>
            <person name="Shi Y."/>
            <person name="Su Y.Y."/>
            <person name="Zhang Y.Q."/>
            <person name="Chen L.J."/>
            <person name="Yin Y."/>
            <person name="Lin M."/>
            <person name="Huang H."/>
            <person name="Deng H."/>
            <person name="Wang Z.W."/>
            <person name="Zhu S.L."/>
            <person name="Zhao X."/>
            <person name="Deng C."/>
            <person name="Niu S.C."/>
            <person name="Huang J."/>
            <person name="Wang M."/>
            <person name="Liu G.H."/>
            <person name="Yang H.J."/>
            <person name="Xiao X.J."/>
            <person name="Hsiao Y.Y."/>
            <person name="Wu W.L."/>
            <person name="Chen Y.Y."/>
            <person name="Mitsuda N."/>
            <person name="Ohme-Takagi M."/>
            <person name="Luo Y.B."/>
            <person name="Van de Peer Y."/>
            <person name="Liu Z.J."/>
        </authorList>
    </citation>
    <scope>NUCLEOTIDE SEQUENCE [LARGE SCALE GENOMIC DNA]</scope>
    <source>
        <tissue evidence="2">The whole plant</tissue>
    </source>
</reference>
<accession>A0A2I0W5P2</accession>
<keyword evidence="3" id="KW-1185">Reference proteome</keyword>
<dbReference type="GO" id="GO:0004523">
    <property type="term" value="F:RNA-DNA hybrid ribonuclease activity"/>
    <property type="evidence" value="ECO:0007669"/>
    <property type="project" value="InterPro"/>
</dbReference>
<organism evidence="2 3">
    <name type="scientific">Dendrobium catenatum</name>
    <dbReference type="NCBI Taxonomy" id="906689"/>
    <lineage>
        <taxon>Eukaryota</taxon>
        <taxon>Viridiplantae</taxon>
        <taxon>Streptophyta</taxon>
        <taxon>Embryophyta</taxon>
        <taxon>Tracheophyta</taxon>
        <taxon>Spermatophyta</taxon>
        <taxon>Magnoliopsida</taxon>
        <taxon>Liliopsida</taxon>
        <taxon>Asparagales</taxon>
        <taxon>Orchidaceae</taxon>
        <taxon>Epidendroideae</taxon>
        <taxon>Malaxideae</taxon>
        <taxon>Dendrobiinae</taxon>
        <taxon>Dendrobium</taxon>
    </lineage>
</organism>
<proteinExistence type="predicted"/>
<dbReference type="InterPro" id="IPR053151">
    <property type="entry name" value="RNase_H-like"/>
</dbReference>
<dbReference type="Gene3D" id="3.30.420.10">
    <property type="entry name" value="Ribonuclease H-like superfamily/Ribonuclease H"/>
    <property type="match status" value="1"/>
</dbReference>
<protein>
    <submittedName>
        <fullName evidence="2">Ribonuclease H protein</fullName>
    </submittedName>
</protein>
<feature type="domain" description="RNase H type-1" evidence="1">
    <location>
        <begin position="116"/>
        <end position="233"/>
    </location>
</feature>
<dbReference type="Proteomes" id="UP000233837">
    <property type="component" value="Unassembled WGS sequence"/>
</dbReference>
<reference evidence="2 3" key="2">
    <citation type="journal article" date="2017" name="Nature">
        <title>The Apostasia genome and the evolution of orchids.</title>
        <authorList>
            <person name="Zhang G.Q."/>
            <person name="Liu K.W."/>
            <person name="Li Z."/>
            <person name="Lohaus R."/>
            <person name="Hsiao Y.Y."/>
            <person name="Niu S.C."/>
            <person name="Wang J.Y."/>
            <person name="Lin Y.C."/>
            <person name="Xu Q."/>
            <person name="Chen L.J."/>
            <person name="Yoshida K."/>
            <person name="Fujiwara S."/>
            <person name="Wang Z.W."/>
            <person name="Zhang Y.Q."/>
            <person name="Mitsuda N."/>
            <person name="Wang M."/>
            <person name="Liu G.H."/>
            <person name="Pecoraro L."/>
            <person name="Huang H.X."/>
            <person name="Xiao X.J."/>
            <person name="Lin M."/>
            <person name="Wu X.Y."/>
            <person name="Wu W.L."/>
            <person name="Chen Y.Y."/>
            <person name="Chang S.B."/>
            <person name="Sakamoto S."/>
            <person name="Ohme-Takagi M."/>
            <person name="Yagi M."/>
            <person name="Zeng S.J."/>
            <person name="Shen C.Y."/>
            <person name="Yeh C.M."/>
            <person name="Luo Y.B."/>
            <person name="Tsai W.C."/>
            <person name="Van de Peer Y."/>
            <person name="Liu Z.J."/>
        </authorList>
    </citation>
    <scope>NUCLEOTIDE SEQUENCE [LARGE SCALE GENOMIC DNA]</scope>
    <source>
        <tissue evidence="2">The whole plant</tissue>
    </source>
</reference>
<evidence type="ECO:0000313" key="2">
    <source>
        <dbReference type="EMBL" id="PKU70971.1"/>
    </source>
</evidence>
<dbReference type="PANTHER" id="PTHR47723">
    <property type="entry name" value="OS05G0353850 PROTEIN"/>
    <property type="match status" value="1"/>
</dbReference>
<sequence>MVDGIYDSFSSKIKDWIIPIKGHIRNIIPVIICWYLWASRNDSKHNNIRMDAMNIISKVKNKVSQLFNANLIKPNSFKSHYNAASVFGLDLSNRKIQSREKLIYWKRPVIGCFKLNTDGSFNSDTAGCGGIIRDYNGKIVVAFAGPSSGSNAITAEIDSLKFGVDLCLSLGYMNIWVEVDALLLLHYISGNSNFNPTNFYKIREIKLALSGMNFSISHIMREGNAVADALAKMGCNLDCFYHFNEVSIPRNIRGLINLDRMGLPYMRNC</sequence>
<evidence type="ECO:0000313" key="3">
    <source>
        <dbReference type="Proteomes" id="UP000233837"/>
    </source>
</evidence>
<dbReference type="InterPro" id="IPR002156">
    <property type="entry name" value="RNaseH_domain"/>
</dbReference>
<dbReference type="Pfam" id="PF13456">
    <property type="entry name" value="RVT_3"/>
    <property type="match status" value="1"/>
</dbReference>
<dbReference type="PANTHER" id="PTHR47723:SF19">
    <property type="entry name" value="POLYNUCLEOTIDYL TRANSFERASE, RIBONUCLEASE H-LIKE SUPERFAMILY PROTEIN"/>
    <property type="match status" value="1"/>
</dbReference>
<dbReference type="GO" id="GO:0003676">
    <property type="term" value="F:nucleic acid binding"/>
    <property type="evidence" value="ECO:0007669"/>
    <property type="project" value="InterPro"/>
</dbReference>
<dbReference type="InterPro" id="IPR036397">
    <property type="entry name" value="RNaseH_sf"/>
</dbReference>
<dbReference type="SUPFAM" id="SSF53098">
    <property type="entry name" value="Ribonuclease H-like"/>
    <property type="match status" value="1"/>
</dbReference>
<name>A0A2I0W5P2_9ASPA</name>
<dbReference type="STRING" id="906689.A0A2I0W5P2"/>
<dbReference type="AlphaFoldDB" id="A0A2I0W5P2"/>